<organism evidence="13 14">
    <name type="scientific">Pseudocohnilembus persalinus</name>
    <name type="common">Ciliate</name>
    <dbReference type="NCBI Taxonomy" id="266149"/>
    <lineage>
        <taxon>Eukaryota</taxon>
        <taxon>Sar</taxon>
        <taxon>Alveolata</taxon>
        <taxon>Ciliophora</taxon>
        <taxon>Intramacronucleata</taxon>
        <taxon>Oligohymenophorea</taxon>
        <taxon>Scuticociliatia</taxon>
        <taxon>Philasterida</taxon>
        <taxon>Pseudocohnilembidae</taxon>
        <taxon>Pseudocohnilembus</taxon>
    </lineage>
</organism>
<feature type="region of interest" description="Disordered" evidence="11">
    <location>
        <begin position="603"/>
        <end position="623"/>
    </location>
</feature>
<dbReference type="AlphaFoldDB" id="A0A0V0QG43"/>
<keyword evidence="14" id="KW-1185">Reference proteome</keyword>
<dbReference type="PROSITE" id="PS50011">
    <property type="entry name" value="PROTEIN_KINASE_DOM"/>
    <property type="match status" value="1"/>
</dbReference>
<dbReference type="InterPro" id="IPR008271">
    <property type="entry name" value="Ser/Thr_kinase_AS"/>
</dbReference>
<proteinExistence type="inferred from homology"/>
<evidence type="ECO:0000256" key="9">
    <source>
        <dbReference type="ARBA" id="ARBA00048679"/>
    </source>
</evidence>
<dbReference type="GO" id="GO:0004674">
    <property type="term" value="F:protein serine/threonine kinase activity"/>
    <property type="evidence" value="ECO:0007669"/>
    <property type="project" value="UniProtKB-KW"/>
</dbReference>
<dbReference type="InterPro" id="IPR000719">
    <property type="entry name" value="Prot_kinase_dom"/>
</dbReference>
<dbReference type="Gene3D" id="3.30.200.20">
    <property type="entry name" value="Phosphorylase Kinase, domain 1"/>
    <property type="match status" value="1"/>
</dbReference>
<dbReference type="PANTHER" id="PTHR44899:SF3">
    <property type="entry name" value="SERINE_THREONINE-PROTEIN KINASE NEK1"/>
    <property type="match status" value="1"/>
</dbReference>
<feature type="region of interest" description="Disordered" evidence="11">
    <location>
        <begin position="853"/>
        <end position="892"/>
    </location>
</feature>
<dbReference type="SMART" id="SM00220">
    <property type="entry name" value="S_TKc"/>
    <property type="match status" value="1"/>
</dbReference>
<evidence type="ECO:0000259" key="12">
    <source>
        <dbReference type="PROSITE" id="PS50011"/>
    </source>
</evidence>
<dbReference type="SUPFAM" id="SSF56112">
    <property type="entry name" value="Protein kinase-like (PK-like)"/>
    <property type="match status" value="1"/>
</dbReference>
<dbReference type="PROSITE" id="PS00107">
    <property type="entry name" value="PROTEIN_KINASE_ATP"/>
    <property type="match status" value="1"/>
</dbReference>
<dbReference type="PANTHER" id="PTHR44899">
    <property type="entry name" value="CAMK FAMILY PROTEIN KINASE"/>
    <property type="match status" value="1"/>
</dbReference>
<evidence type="ECO:0000256" key="4">
    <source>
        <dbReference type="ARBA" id="ARBA00022679"/>
    </source>
</evidence>
<keyword evidence="7 10" id="KW-0067">ATP-binding</keyword>
<dbReference type="InterPro" id="IPR011009">
    <property type="entry name" value="Kinase-like_dom_sf"/>
</dbReference>
<keyword evidence="5 10" id="KW-0547">Nucleotide-binding</keyword>
<gene>
    <name evidence="13" type="ORF">PPERSA_03686</name>
</gene>
<comment type="catalytic activity">
    <reaction evidence="8">
        <text>L-threonyl-[protein] + ATP = O-phospho-L-threonyl-[protein] + ADP + H(+)</text>
        <dbReference type="Rhea" id="RHEA:46608"/>
        <dbReference type="Rhea" id="RHEA-COMP:11060"/>
        <dbReference type="Rhea" id="RHEA-COMP:11605"/>
        <dbReference type="ChEBI" id="CHEBI:15378"/>
        <dbReference type="ChEBI" id="CHEBI:30013"/>
        <dbReference type="ChEBI" id="CHEBI:30616"/>
        <dbReference type="ChEBI" id="CHEBI:61977"/>
        <dbReference type="ChEBI" id="CHEBI:456216"/>
        <dbReference type="EC" id="2.7.11.1"/>
    </reaction>
</comment>
<sequence>MIKISQKKVSKQQDRCEQELKNFQIKQKLGEGSYSSVYKVHRISDNISYAMKKIKLNNLNQKEKENAVNEVRFLASINNPNIVAYKDSIFDDKQNFLYIIMEYMPGGDVLQKLRQLKKQGQFLDENTIWRYFIQITRGLKGLHDLKILHRDLKCANIFLSKEGQDAKIGDLNVSKVAKQGLLYTQTGTPYYASPEVWQDKPYNSKSDIWSLGCVLYEMCELHPPFMGQDMKALFKRIKMGTFAPINSRFSDDLQKLISQCLNINHSKRPSCEQILNSQIVQQKIEILNLNLNSSQSTDCTGSGTNSNESSFQKQLLNTIRVGTNLKNLSAKLPNQHYENNEKSDNVDKNQNSNKRQINSGRNIIQDQNDFPGSQLAVVKCQKRKKTVPSKNIDICNMLENNFPVKNQQSNLKQKQIDLNKNVQNIINNQYLISQKQPSINSLVNDDNNSNNDSDKSKLIYNKRKSNSNIHCNKNNDNEMIPKSEKQLKIDFIIKNYVNGKKKIDFFDKNEQKPPFQQVNLPKGPRPRQMQQSKENNSHSVNALNKNGIYSQQNLESSNEKQEQYKKSYIMHESLGHQNSIISQKQQQKQQNIQLYDQIYNDYSKKNQNNNNDDYLSPNNNNNRSFLPHIKSSQNIDISYQKEEDNFQNFSKNLSNIQSAKKNYINSGKQQSCLTLDDVNYAEYFNNNKNNNSNVNNNISIISNGPQSQKSQQKKVYTENVQTGRILSNRTDNSRKYIFQNMAAGKILPPSKIQMHQSQQEEINNIIQQNQKGKSLNNSKNIQDLNFKKGHSKNHSSISAIFGDQKIEDFINQIQKQPYQIQNILDENLKNGQYNQQKNTERKENKANLHKLNGYLNSLNNSNHQQLQQQQKQKQKQSQQKNNDISKENQNYSINSISNNNSLLLNNKYNYDVNQNQNEISKKNKIEYNPLFMPNSNKDLPKISEVSKIPRAKQNIKSNFGVFFSQQQIQN</sequence>
<dbReference type="OMA" id="LDENTIW"/>
<evidence type="ECO:0000256" key="5">
    <source>
        <dbReference type="ARBA" id="ARBA00022741"/>
    </source>
</evidence>
<evidence type="ECO:0000256" key="6">
    <source>
        <dbReference type="ARBA" id="ARBA00022777"/>
    </source>
</evidence>
<comment type="similarity">
    <text evidence="1">Belongs to the protein kinase superfamily. NEK Ser/Thr protein kinase family. NIMA subfamily.</text>
</comment>
<feature type="binding site" evidence="10">
    <location>
        <position position="52"/>
    </location>
    <ligand>
        <name>ATP</name>
        <dbReference type="ChEBI" id="CHEBI:30616"/>
    </ligand>
</feature>
<keyword evidence="6 13" id="KW-0418">Kinase</keyword>
<evidence type="ECO:0000256" key="8">
    <source>
        <dbReference type="ARBA" id="ARBA00047899"/>
    </source>
</evidence>
<dbReference type="EC" id="2.7.11.1" evidence="2"/>
<dbReference type="FunFam" id="3.30.200.20:FF:000097">
    <property type="entry name" value="Probable serine/threonine-protein kinase nek1"/>
    <property type="match status" value="1"/>
</dbReference>
<dbReference type="Proteomes" id="UP000054937">
    <property type="component" value="Unassembled WGS sequence"/>
</dbReference>
<reference evidence="13 14" key="1">
    <citation type="journal article" date="2015" name="Sci. Rep.">
        <title>Genome of the facultative scuticociliatosis pathogen Pseudocohnilembus persalinus provides insight into its virulence through horizontal gene transfer.</title>
        <authorList>
            <person name="Xiong J."/>
            <person name="Wang G."/>
            <person name="Cheng J."/>
            <person name="Tian M."/>
            <person name="Pan X."/>
            <person name="Warren A."/>
            <person name="Jiang C."/>
            <person name="Yuan D."/>
            <person name="Miao W."/>
        </authorList>
    </citation>
    <scope>NUCLEOTIDE SEQUENCE [LARGE SCALE GENOMIC DNA]</scope>
    <source>
        <strain evidence="13">36N120E</strain>
    </source>
</reference>
<feature type="region of interest" description="Disordered" evidence="11">
    <location>
        <begin position="507"/>
        <end position="540"/>
    </location>
</feature>
<dbReference type="PROSITE" id="PS00108">
    <property type="entry name" value="PROTEIN_KINASE_ST"/>
    <property type="match status" value="1"/>
</dbReference>
<dbReference type="Gene3D" id="1.10.510.10">
    <property type="entry name" value="Transferase(Phosphotransferase) domain 1"/>
    <property type="match status" value="1"/>
</dbReference>
<feature type="compositionally biased region" description="Low complexity" evidence="11">
    <location>
        <begin position="855"/>
        <end position="892"/>
    </location>
</feature>
<dbReference type="OrthoDB" id="248923at2759"/>
<feature type="domain" description="Protein kinase" evidence="12">
    <location>
        <begin position="23"/>
        <end position="280"/>
    </location>
</feature>
<keyword evidence="4" id="KW-0808">Transferase</keyword>
<dbReference type="InterPro" id="IPR051131">
    <property type="entry name" value="NEK_Ser/Thr_kinase_NIMA"/>
</dbReference>
<accession>A0A0V0QG43</accession>
<dbReference type="Pfam" id="PF00069">
    <property type="entry name" value="Pkinase"/>
    <property type="match status" value="1"/>
</dbReference>
<comment type="caution">
    <text evidence="13">The sequence shown here is derived from an EMBL/GenBank/DDBJ whole genome shotgun (WGS) entry which is preliminary data.</text>
</comment>
<protein>
    <recommendedName>
        <fullName evidence="2">non-specific serine/threonine protein kinase</fullName>
        <ecNumber evidence="2">2.7.11.1</ecNumber>
    </recommendedName>
</protein>
<evidence type="ECO:0000256" key="10">
    <source>
        <dbReference type="PROSITE-ProRule" id="PRU10141"/>
    </source>
</evidence>
<evidence type="ECO:0000256" key="2">
    <source>
        <dbReference type="ARBA" id="ARBA00012513"/>
    </source>
</evidence>
<dbReference type="GO" id="GO:0005524">
    <property type="term" value="F:ATP binding"/>
    <property type="evidence" value="ECO:0007669"/>
    <property type="project" value="UniProtKB-UniRule"/>
</dbReference>
<feature type="compositionally biased region" description="Low complexity" evidence="11">
    <location>
        <begin position="603"/>
        <end position="622"/>
    </location>
</feature>
<evidence type="ECO:0000256" key="7">
    <source>
        <dbReference type="ARBA" id="ARBA00022840"/>
    </source>
</evidence>
<evidence type="ECO:0000256" key="1">
    <source>
        <dbReference type="ARBA" id="ARBA00010886"/>
    </source>
</evidence>
<evidence type="ECO:0000313" key="14">
    <source>
        <dbReference type="Proteomes" id="UP000054937"/>
    </source>
</evidence>
<evidence type="ECO:0000256" key="11">
    <source>
        <dbReference type="SAM" id="MobiDB-lite"/>
    </source>
</evidence>
<comment type="catalytic activity">
    <reaction evidence="9">
        <text>L-seryl-[protein] + ATP = O-phospho-L-seryl-[protein] + ADP + H(+)</text>
        <dbReference type="Rhea" id="RHEA:17989"/>
        <dbReference type="Rhea" id="RHEA-COMP:9863"/>
        <dbReference type="Rhea" id="RHEA-COMP:11604"/>
        <dbReference type="ChEBI" id="CHEBI:15378"/>
        <dbReference type="ChEBI" id="CHEBI:29999"/>
        <dbReference type="ChEBI" id="CHEBI:30616"/>
        <dbReference type="ChEBI" id="CHEBI:83421"/>
        <dbReference type="ChEBI" id="CHEBI:456216"/>
        <dbReference type="EC" id="2.7.11.1"/>
    </reaction>
</comment>
<feature type="compositionally biased region" description="Polar residues" evidence="11">
    <location>
        <begin position="528"/>
        <end position="540"/>
    </location>
</feature>
<keyword evidence="3" id="KW-0723">Serine/threonine-protein kinase</keyword>
<dbReference type="InterPro" id="IPR017441">
    <property type="entry name" value="Protein_kinase_ATP_BS"/>
</dbReference>
<name>A0A0V0QG43_PSEPJ</name>
<evidence type="ECO:0000256" key="3">
    <source>
        <dbReference type="ARBA" id="ARBA00022527"/>
    </source>
</evidence>
<dbReference type="EMBL" id="LDAU01000175">
    <property type="protein sequence ID" value="KRX01182.1"/>
    <property type="molecule type" value="Genomic_DNA"/>
</dbReference>
<dbReference type="InParanoid" id="A0A0V0QG43"/>
<evidence type="ECO:0000313" key="13">
    <source>
        <dbReference type="EMBL" id="KRX01182.1"/>
    </source>
</evidence>